<dbReference type="SUPFAM" id="SSF56112">
    <property type="entry name" value="Protein kinase-like (PK-like)"/>
    <property type="match status" value="1"/>
</dbReference>
<keyword evidence="2" id="KW-0808">Transferase</keyword>
<dbReference type="OrthoDB" id="9769860at2"/>
<keyword evidence="3" id="KW-1185">Reference proteome</keyword>
<dbReference type="Proteomes" id="UP000318288">
    <property type="component" value="Unassembled WGS sequence"/>
</dbReference>
<dbReference type="PANTHER" id="PTHR11012">
    <property type="entry name" value="PROTEIN KINASE-LIKE DOMAIN-CONTAINING"/>
    <property type="match status" value="1"/>
</dbReference>
<dbReference type="PANTHER" id="PTHR11012:SF30">
    <property type="entry name" value="PROTEIN KINASE-LIKE DOMAIN-CONTAINING"/>
    <property type="match status" value="1"/>
</dbReference>
<evidence type="ECO:0000313" key="3">
    <source>
        <dbReference type="Proteomes" id="UP000318288"/>
    </source>
</evidence>
<organism evidence="2 3">
    <name type="scientific">Rubripirellula tenax</name>
    <dbReference type="NCBI Taxonomy" id="2528015"/>
    <lineage>
        <taxon>Bacteria</taxon>
        <taxon>Pseudomonadati</taxon>
        <taxon>Planctomycetota</taxon>
        <taxon>Planctomycetia</taxon>
        <taxon>Pirellulales</taxon>
        <taxon>Pirellulaceae</taxon>
        <taxon>Rubripirellula</taxon>
    </lineage>
</organism>
<reference evidence="2 3" key="1">
    <citation type="submission" date="2019-02" db="EMBL/GenBank/DDBJ databases">
        <title>Deep-cultivation of Planctomycetes and their phenomic and genomic characterization uncovers novel biology.</title>
        <authorList>
            <person name="Wiegand S."/>
            <person name="Jogler M."/>
            <person name="Boedeker C."/>
            <person name="Pinto D."/>
            <person name="Vollmers J."/>
            <person name="Rivas-Marin E."/>
            <person name="Kohn T."/>
            <person name="Peeters S.H."/>
            <person name="Heuer A."/>
            <person name="Rast P."/>
            <person name="Oberbeckmann S."/>
            <person name="Bunk B."/>
            <person name="Jeske O."/>
            <person name="Meyerdierks A."/>
            <person name="Storesund J.E."/>
            <person name="Kallscheuer N."/>
            <person name="Luecker S."/>
            <person name="Lage O.M."/>
            <person name="Pohl T."/>
            <person name="Merkel B.J."/>
            <person name="Hornburger P."/>
            <person name="Mueller R.-W."/>
            <person name="Bruemmer F."/>
            <person name="Labrenz M."/>
            <person name="Spormann A.M."/>
            <person name="Op Den Camp H."/>
            <person name="Overmann J."/>
            <person name="Amann R."/>
            <person name="Jetten M.S.M."/>
            <person name="Mascher T."/>
            <person name="Medema M.H."/>
            <person name="Devos D.P."/>
            <person name="Kaster A.-K."/>
            <person name="Ovreas L."/>
            <person name="Rohde M."/>
            <person name="Galperin M.Y."/>
            <person name="Jogler C."/>
        </authorList>
    </citation>
    <scope>NUCLEOTIDE SEQUENCE [LARGE SCALE GENOMIC DNA]</scope>
    <source>
        <strain evidence="2 3">Poly51</strain>
    </source>
</reference>
<gene>
    <name evidence="2" type="ORF">Poly51_29600</name>
</gene>
<comment type="caution">
    <text evidence="2">The sequence shown here is derived from an EMBL/GenBank/DDBJ whole genome shotgun (WGS) entry which is preliminary data.</text>
</comment>
<dbReference type="AlphaFoldDB" id="A0A5C6FBR4"/>
<dbReference type="RefSeq" id="WP_146458413.1">
    <property type="nucleotide sequence ID" value="NZ_SJPW01000003.1"/>
</dbReference>
<dbReference type="Pfam" id="PF01636">
    <property type="entry name" value="APH"/>
    <property type="match status" value="1"/>
</dbReference>
<dbReference type="Gene3D" id="3.90.1200.10">
    <property type="match status" value="1"/>
</dbReference>
<accession>A0A5C6FBR4</accession>
<evidence type="ECO:0000313" key="2">
    <source>
        <dbReference type="EMBL" id="TWU57039.1"/>
    </source>
</evidence>
<sequence>MHHDVEPWILEMTGASRISRWEKLQTLWSGYGQIWRVSLQGGRAESMIVKHVRPPVVENLPTEADGDVSHQRKLRSYEVEANWYEHWSGKLTDGCRIAGCDGISRADGGIVFLLEDLDAAGFASRFSSADANTVKAGLEWLARFHMRFLHCQPAGLWETGSYWHLATRRQEWHVMADHHPLKPLATAIDEQLSRCRFPTIIHGDAKTDNFCVAPDGRSVAAVDFQYVGGGCAMKDVVYFLESATGDSDRQSQGDSLLDRYFAECRRHWPGNGGESSDAGDFDDFESECRRLYVFAWADFERFLAGWCRQPIATRGYRFSMMQRVMNELR</sequence>
<dbReference type="InterPro" id="IPR011009">
    <property type="entry name" value="Kinase-like_dom_sf"/>
</dbReference>
<dbReference type="EMBL" id="SJPW01000003">
    <property type="protein sequence ID" value="TWU57039.1"/>
    <property type="molecule type" value="Genomic_DNA"/>
</dbReference>
<dbReference type="GO" id="GO:0016740">
    <property type="term" value="F:transferase activity"/>
    <property type="evidence" value="ECO:0007669"/>
    <property type="project" value="UniProtKB-KW"/>
</dbReference>
<proteinExistence type="predicted"/>
<name>A0A5C6FBR4_9BACT</name>
<dbReference type="InterPro" id="IPR002575">
    <property type="entry name" value="Aminoglycoside_PTrfase"/>
</dbReference>
<protein>
    <submittedName>
        <fullName evidence="2">Phosphotransferase enzyme family protein</fullName>
    </submittedName>
</protein>
<feature type="domain" description="Aminoglycoside phosphotransferase" evidence="1">
    <location>
        <begin position="46"/>
        <end position="261"/>
    </location>
</feature>
<evidence type="ECO:0000259" key="1">
    <source>
        <dbReference type="Pfam" id="PF01636"/>
    </source>
</evidence>